<dbReference type="SMART" id="SM00354">
    <property type="entry name" value="HTH_LACI"/>
    <property type="match status" value="1"/>
</dbReference>
<dbReference type="CDD" id="cd06267">
    <property type="entry name" value="PBP1_LacI_sugar_binding-like"/>
    <property type="match status" value="1"/>
</dbReference>
<protein>
    <submittedName>
        <fullName evidence="6">LacI family DNA-binding transcriptional regulator</fullName>
    </submittedName>
</protein>
<reference evidence="6 7" key="1">
    <citation type="submission" date="2020-07" db="EMBL/GenBank/DDBJ databases">
        <title>Thermoactinomyces phylogeny.</title>
        <authorList>
            <person name="Dunlap C."/>
        </authorList>
    </citation>
    <scope>NUCLEOTIDE SEQUENCE [LARGE SCALE GENOMIC DNA]</scope>
    <source>
        <strain evidence="6 7">AMNI-1</strain>
    </source>
</reference>
<dbReference type="InterPro" id="IPR000843">
    <property type="entry name" value="HTH_LacI"/>
</dbReference>
<dbReference type="AlphaFoldDB" id="A0A7W2ATE0"/>
<dbReference type="SUPFAM" id="SSF53822">
    <property type="entry name" value="Periplasmic binding protein-like I"/>
    <property type="match status" value="1"/>
</dbReference>
<dbReference type="InterPro" id="IPR001387">
    <property type="entry name" value="Cro/C1-type_HTH"/>
</dbReference>
<comment type="caution">
    <text evidence="6">The sequence shown here is derived from an EMBL/GenBank/DDBJ whole genome shotgun (WGS) entry which is preliminary data.</text>
</comment>
<dbReference type="Pfam" id="PF00532">
    <property type="entry name" value="Peripla_BP_1"/>
    <property type="match status" value="1"/>
</dbReference>
<evidence type="ECO:0000259" key="5">
    <source>
        <dbReference type="PROSITE" id="PS50943"/>
    </source>
</evidence>
<feature type="domain" description="HTH lacI-type" evidence="4">
    <location>
        <begin position="6"/>
        <end position="60"/>
    </location>
</feature>
<evidence type="ECO:0000256" key="1">
    <source>
        <dbReference type="ARBA" id="ARBA00023015"/>
    </source>
</evidence>
<gene>
    <name evidence="6" type="ORF">H2C83_13970</name>
</gene>
<name>A0A7W2ATE0_9BACL</name>
<evidence type="ECO:0000313" key="7">
    <source>
        <dbReference type="Proteomes" id="UP000538292"/>
    </source>
</evidence>
<dbReference type="InterPro" id="IPR010982">
    <property type="entry name" value="Lambda_DNA-bd_dom_sf"/>
</dbReference>
<dbReference type="Proteomes" id="UP000538292">
    <property type="component" value="Unassembled WGS sequence"/>
</dbReference>
<dbReference type="InterPro" id="IPR001761">
    <property type="entry name" value="Peripla_BP/Lac1_sug-bd_dom"/>
</dbReference>
<keyword evidence="7" id="KW-1185">Reference proteome</keyword>
<evidence type="ECO:0000259" key="4">
    <source>
        <dbReference type="PROSITE" id="PS50932"/>
    </source>
</evidence>
<evidence type="ECO:0000256" key="2">
    <source>
        <dbReference type="ARBA" id="ARBA00023125"/>
    </source>
</evidence>
<dbReference type="Pfam" id="PF00356">
    <property type="entry name" value="LacI"/>
    <property type="match status" value="1"/>
</dbReference>
<organism evidence="6 7">
    <name type="scientific">Thermoactinomyces mirandus</name>
    <dbReference type="NCBI Taxonomy" id="2756294"/>
    <lineage>
        <taxon>Bacteria</taxon>
        <taxon>Bacillati</taxon>
        <taxon>Bacillota</taxon>
        <taxon>Bacilli</taxon>
        <taxon>Bacillales</taxon>
        <taxon>Thermoactinomycetaceae</taxon>
        <taxon>Thermoactinomyces</taxon>
    </lineage>
</organism>
<dbReference type="Gene3D" id="1.10.260.40">
    <property type="entry name" value="lambda repressor-like DNA-binding domains"/>
    <property type="match status" value="1"/>
</dbReference>
<dbReference type="CDD" id="cd01392">
    <property type="entry name" value="HTH_LacI"/>
    <property type="match status" value="1"/>
</dbReference>
<dbReference type="RefSeq" id="WP_181741871.1">
    <property type="nucleotide sequence ID" value="NZ_JACEOL010000052.1"/>
</dbReference>
<dbReference type="InterPro" id="IPR028082">
    <property type="entry name" value="Peripla_BP_I"/>
</dbReference>
<keyword evidence="3" id="KW-0804">Transcription</keyword>
<evidence type="ECO:0000313" key="6">
    <source>
        <dbReference type="EMBL" id="MBA4603396.1"/>
    </source>
</evidence>
<dbReference type="GO" id="GO:0003700">
    <property type="term" value="F:DNA-binding transcription factor activity"/>
    <property type="evidence" value="ECO:0007669"/>
    <property type="project" value="TreeGrafter"/>
</dbReference>
<dbReference type="PROSITE" id="PS50943">
    <property type="entry name" value="HTH_CROC1"/>
    <property type="match status" value="1"/>
</dbReference>
<dbReference type="GO" id="GO:0000976">
    <property type="term" value="F:transcription cis-regulatory region binding"/>
    <property type="evidence" value="ECO:0007669"/>
    <property type="project" value="TreeGrafter"/>
</dbReference>
<dbReference type="PANTHER" id="PTHR30146">
    <property type="entry name" value="LACI-RELATED TRANSCRIPTIONAL REPRESSOR"/>
    <property type="match status" value="1"/>
</dbReference>
<feature type="domain" description="HTH cro/C1-type" evidence="5">
    <location>
        <begin position="2"/>
        <end position="54"/>
    </location>
</feature>
<dbReference type="Gene3D" id="3.40.50.2300">
    <property type="match status" value="2"/>
</dbReference>
<dbReference type="PROSITE" id="PS50932">
    <property type="entry name" value="HTH_LACI_2"/>
    <property type="match status" value="1"/>
</dbReference>
<dbReference type="PANTHER" id="PTHR30146:SF109">
    <property type="entry name" value="HTH-TYPE TRANSCRIPTIONAL REGULATOR GALS"/>
    <property type="match status" value="1"/>
</dbReference>
<evidence type="ECO:0000256" key="3">
    <source>
        <dbReference type="ARBA" id="ARBA00023163"/>
    </source>
</evidence>
<keyword evidence="2 6" id="KW-0238">DNA-binding</keyword>
<proteinExistence type="predicted"/>
<dbReference type="SUPFAM" id="SSF47413">
    <property type="entry name" value="lambda repressor-like DNA-binding domains"/>
    <property type="match status" value="1"/>
</dbReference>
<dbReference type="PROSITE" id="PS00356">
    <property type="entry name" value="HTH_LACI_1"/>
    <property type="match status" value="1"/>
</dbReference>
<sequence>MKSKNVTMKDIAKYTGVSTATVSRVLNDNYPVNIETKKKVLKAMKELNYEPNLVARNLRSRKSNLVAIIVADIKNPYYTNIAKQIDDYLFTEGYNLITCNTDESPKKEKEIIRMLLSRNIDAIAIAPSDSQNTDLSELINQNVPIVLVDRKIKDLQLPFVGTDNFKEACSLTEFLIKKGHKKIGIINGTLNTSTGEERFLGYKKAMEDHGLSIDEKWIYNGGFEEKKAYDVLKQFLQTGDELPTALFSCNNLMTKGAMKVLKEGNVNIPDDLSLISFGALANQDLMCPRITCVEQDTTYIGRKVAELLLDQLKNKKQLKNASIITESIFMPGNSVKEIL</sequence>
<keyword evidence="1" id="KW-0805">Transcription regulation</keyword>
<dbReference type="PRINTS" id="PR00036">
    <property type="entry name" value="HTHLACI"/>
</dbReference>
<accession>A0A7W2ATE0</accession>
<dbReference type="EMBL" id="JACEOL010000052">
    <property type="protein sequence ID" value="MBA4603396.1"/>
    <property type="molecule type" value="Genomic_DNA"/>
</dbReference>